<protein>
    <submittedName>
        <fullName evidence="6">Double-stranded RNA-binding protein Staufen homolog isoform X2</fullName>
    </submittedName>
</protein>
<dbReference type="InterPro" id="IPR014720">
    <property type="entry name" value="dsRBD_dom"/>
</dbReference>
<dbReference type="InterPro" id="IPR051247">
    <property type="entry name" value="RLC_Component"/>
</dbReference>
<feature type="compositionally biased region" description="Low complexity" evidence="3">
    <location>
        <begin position="88"/>
        <end position="98"/>
    </location>
</feature>
<dbReference type="CDD" id="cd10845">
    <property type="entry name" value="DSRM_RNAse_III_family"/>
    <property type="match status" value="1"/>
</dbReference>
<dbReference type="SMART" id="SM00358">
    <property type="entry name" value="DSRM"/>
    <property type="match status" value="2"/>
</dbReference>
<evidence type="ECO:0000259" key="4">
    <source>
        <dbReference type="PROSITE" id="PS50137"/>
    </source>
</evidence>
<proteinExistence type="predicted"/>
<dbReference type="Pfam" id="PF00035">
    <property type="entry name" value="dsrm"/>
    <property type="match status" value="2"/>
</dbReference>
<dbReference type="OrthoDB" id="5961559at2759"/>
<sequence>MMKTAVTVLQEMMIKMCEVPKYECIAQSGPQHQATFEYRCEARGVVVCGRARSKKEAKQEAARLMLQQLHARGVPVPAPYATPPPRAASPAAPASPERPALPGPAAPAAPDARSSVALLRELCEEYRLGEVQYELVGDTGPPHLRHFTVRAALGLHQRSATATTKKQARQQAAEQLYTYLRENLARLTRDFVEEEALQRAQEKSILRARTDEALERYVELAGADDAPWRPDLGQRVAHYHLGLRAHLGEDTCARGLQALAEPQEAPERALRRVCDELGLRLETLALGAADTESVSVVRLASTSPALSFAGPTAAAAATAALRYLRRTLAEQPAAPQPH</sequence>
<feature type="domain" description="DRBM" evidence="4">
    <location>
        <begin position="4"/>
        <end position="71"/>
    </location>
</feature>
<keyword evidence="5" id="KW-1185">Reference proteome</keyword>
<gene>
    <name evidence="6" type="primary">LOC112051166</name>
</gene>
<evidence type="ECO:0000256" key="1">
    <source>
        <dbReference type="ARBA" id="ARBA00022884"/>
    </source>
</evidence>
<organism evidence="5 6">
    <name type="scientific">Bicyclus anynana</name>
    <name type="common">Squinting bush brown butterfly</name>
    <dbReference type="NCBI Taxonomy" id="110368"/>
    <lineage>
        <taxon>Eukaryota</taxon>
        <taxon>Metazoa</taxon>
        <taxon>Ecdysozoa</taxon>
        <taxon>Arthropoda</taxon>
        <taxon>Hexapoda</taxon>
        <taxon>Insecta</taxon>
        <taxon>Pterygota</taxon>
        <taxon>Neoptera</taxon>
        <taxon>Endopterygota</taxon>
        <taxon>Lepidoptera</taxon>
        <taxon>Glossata</taxon>
        <taxon>Ditrysia</taxon>
        <taxon>Papilionoidea</taxon>
        <taxon>Nymphalidae</taxon>
        <taxon>Satyrinae</taxon>
        <taxon>Satyrini</taxon>
        <taxon>Mycalesina</taxon>
        <taxon>Bicyclus</taxon>
    </lineage>
</organism>
<feature type="domain" description="DRBM" evidence="4">
    <location>
        <begin position="114"/>
        <end position="182"/>
    </location>
</feature>
<dbReference type="PROSITE" id="PS50137">
    <property type="entry name" value="DS_RBD"/>
    <property type="match status" value="2"/>
</dbReference>
<feature type="region of interest" description="Disordered" evidence="3">
    <location>
        <begin position="75"/>
        <end position="110"/>
    </location>
</feature>
<accession>A0A6J1NCF5</accession>
<feature type="compositionally biased region" description="Pro residues" evidence="3">
    <location>
        <begin position="76"/>
        <end position="87"/>
    </location>
</feature>
<evidence type="ECO:0000313" key="5">
    <source>
        <dbReference type="Proteomes" id="UP001652582"/>
    </source>
</evidence>
<dbReference type="Proteomes" id="UP001652582">
    <property type="component" value="Chromosome 6"/>
</dbReference>
<dbReference type="PANTHER" id="PTHR46205:SF3">
    <property type="entry name" value="LOQUACIOUS, ISOFORM B"/>
    <property type="match status" value="1"/>
</dbReference>
<evidence type="ECO:0000256" key="2">
    <source>
        <dbReference type="PROSITE-ProRule" id="PRU00266"/>
    </source>
</evidence>
<dbReference type="PANTHER" id="PTHR46205">
    <property type="entry name" value="LOQUACIOUS, ISOFORM B"/>
    <property type="match status" value="1"/>
</dbReference>
<dbReference type="Gene3D" id="3.30.160.20">
    <property type="match status" value="2"/>
</dbReference>
<evidence type="ECO:0000256" key="3">
    <source>
        <dbReference type="SAM" id="MobiDB-lite"/>
    </source>
</evidence>
<dbReference type="SUPFAM" id="SSF54768">
    <property type="entry name" value="dsRNA-binding domain-like"/>
    <property type="match status" value="2"/>
</dbReference>
<dbReference type="RefSeq" id="XP_023945450.2">
    <property type="nucleotide sequence ID" value="XM_024089682.2"/>
</dbReference>
<evidence type="ECO:0000313" key="6">
    <source>
        <dbReference type="RefSeq" id="XP_023945450.2"/>
    </source>
</evidence>
<dbReference type="GeneID" id="112051166"/>
<keyword evidence="1 2" id="KW-0694">RNA-binding</keyword>
<reference evidence="6" key="1">
    <citation type="submission" date="2025-08" db="UniProtKB">
        <authorList>
            <consortium name="RefSeq"/>
        </authorList>
    </citation>
    <scope>IDENTIFICATION</scope>
</reference>
<name>A0A6J1NCF5_BICAN</name>